<evidence type="ECO:0000313" key="10">
    <source>
        <dbReference type="Proteomes" id="UP000199021"/>
    </source>
</evidence>
<name>A0A1H8Z1A5_9BACT</name>
<protein>
    <submittedName>
        <fullName evidence="9">Starch-binding associating with outer membrane</fullName>
    </submittedName>
</protein>
<evidence type="ECO:0000256" key="3">
    <source>
        <dbReference type="ARBA" id="ARBA00022729"/>
    </source>
</evidence>
<dbReference type="EMBL" id="FOFB01000001">
    <property type="protein sequence ID" value="SEP58235.1"/>
    <property type="molecule type" value="Genomic_DNA"/>
</dbReference>
<evidence type="ECO:0000256" key="4">
    <source>
        <dbReference type="ARBA" id="ARBA00023136"/>
    </source>
</evidence>
<feature type="region of interest" description="Disordered" evidence="6">
    <location>
        <begin position="321"/>
        <end position="340"/>
    </location>
</feature>
<dbReference type="RefSeq" id="WP_090164872.1">
    <property type="nucleotide sequence ID" value="NZ_FOFB01000001.1"/>
</dbReference>
<dbReference type="InterPro" id="IPR012944">
    <property type="entry name" value="SusD_RagB_dom"/>
</dbReference>
<evidence type="ECO:0000313" key="9">
    <source>
        <dbReference type="EMBL" id="SEP58235.1"/>
    </source>
</evidence>
<evidence type="ECO:0000256" key="1">
    <source>
        <dbReference type="ARBA" id="ARBA00004442"/>
    </source>
</evidence>
<sequence length="559" mass="61930">MKSLFKITALFGLCVLAWTCNEDEFLNTPPQGVLSQSNLTARAGIDAALISAYSRVDGWAVDWGQSGWGMAGSNWLFGSVASDDAHKGSEPADGATMQQIELFQWRPSLPEIQGKFVAVYDGIRRANETISLINGNETLNDDDRNRLTGEARFLRGHYHFEAWKMWENIPYYDETDVDFRKPNDEDIFPRIVADFEFAANNLPATQGEVGRATSGAANAMLGRLHMMVRDYSSAKTALDKVNGYALQDCYHDIFSLGGENGSGMVFSTQASANDGDPNGDNANFSERLANPHGGSPIGCCGFHQPTQSLVNAYRVTAEGLPLNENTSTSNPTATDPVDPRIDWNIGRDGVPYLNWGTHEASWIRDRGYSSEYSPKKFVMASGEESNVGWVNKQLSPINIPLIRYADVILMLAEIDVENNNLDDARAKVNMIRERAGNCAQGADQFGVPLDDASTGHANYVIGTYDDSWTDQGAAREAVRLERRLELAMEGHRFFDLKRYGESYMISTMTTHFNVEKERRPFMAAFETPAPYHMRYPIPTAAIQQSLVDGAPTLRQNTGY</sequence>
<dbReference type="OrthoDB" id="5694214at2"/>
<keyword evidence="10" id="KW-1185">Reference proteome</keyword>
<dbReference type="Gene3D" id="1.25.40.390">
    <property type="match status" value="1"/>
</dbReference>
<feature type="compositionally biased region" description="Polar residues" evidence="6">
    <location>
        <begin position="323"/>
        <end position="333"/>
    </location>
</feature>
<dbReference type="STRING" id="478744.SAMN05444359_101131"/>
<proteinExistence type="inferred from homology"/>
<evidence type="ECO:0000259" key="8">
    <source>
        <dbReference type="Pfam" id="PF14322"/>
    </source>
</evidence>
<comment type="subcellular location">
    <subcellularLocation>
        <location evidence="1">Cell outer membrane</location>
    </subcellularLocation>
</comment>
<keyword evidence="4" id="KW-0472">Membrane</keyword>
<evidence type="ECO:0000259" key="7">
    <source>
        <dbReference type="Pfam" id="PF07980"/>
    </source>
</evidence>
<evidence type="ECO:0000256" key="2">
    <source>
        <dbReference type="ARBA" id="ARBA00006275"/>
    </source>
</evidence>
<keyword evidence="3" id="KW-0732">Signal</keyword>
<dbReference type="InParanoid" id="A0A1H8Z1A5"/>
<evidence type="ECO:0000256" key="5">
    <source>
        <dbReference type="ARBA" id="ARBA00023237"/>
    </source>
</evidence>
<accession>A0A1H8Z1A5</accession>
<dbReference type="SUPFAM" id="SSF48452">
    <property type="entry name" value="TPR-like"/>
    <property type="match status" value="1"/>
</dbReference>
<dbReference type="GO" id="GO:0009279">
    <property type="term" value="C:cell outer membrane"/>
    <property type="evidence" value="ECO:0007669"/>
    <property type="project" value="UniProtKB-SubCell"/>
</dbReference>
<dbReference type="Pfam" id="PF07980">
    <property type="entry name" value="SusD_RagB"/>
    <property type="match status" value="1"/>
</dbReference>
<dbReference type="Pfam" id="PF14322">
    <property type="entry name" value="SusD-like_3"/>
    <property type="match status" value="1"/>
</dbReference>
<reference evidence="10" key="1">
    <citation type="submission" date="2016-10" db="EMBL/GenBank/DDBJ databases">
        <authorList>
            <person name="Varghese N."/>
            <person name="Submissions S."/>
        </authorList>
    </citation>
    <scope>NUCLEOTIDE SEQUENCE [LARGE SCALE GENOMIC DNA]</scope>
    <source>
        <strain evidence="10">DSM 24740</strain>
    </source>
</reference>
<feature type="domain" description="SusD-like N-terminal" evidence="8">
    <location>
        <begin position="110"/>
        <end position="224"/>
    </location>
</feature>
<dbReference type="AlphaFoldDB" id="A0A1H8Z1A5"/>
<dbReference type="InterPro" id="IPR011990">
    <property type="entry name" value="TPR-like_helical_dom_sf"/>
</dbReference>
<organism evidence="9 10">
    <name type="scientific">Neolewinella agarilytica</name>
    <dbReference type="NCBI Taxonomy" id="478744"/>
    <lineage>
        <taxon>Bacteria</taxon>
        <taxon>Pseudomonadati</taxon>
        <taxon>Bacteroidota</taxon>
        <taxon>Saprospiria</taxon>
        <taxon>Saprospirales</taxon>
        <taxon>Lewinellaceae</taxon>
        <taxon>Neolewinella</taxon>
    </lineage>
</organism>
<dbReference type="InterPro" id="IPR033985">
    <property type="entry name" value="SusD-like_N"/>
</dbReference>
<dbReference type="Proteomes" id="UP000199021">
    <property type="component" value="Unassembled WGS sequence"/>
</dbReference>
<gene>
    <name evidence="9" type="ORF">SAMN05444359_101131</name>
</gene>
<comment type="similarity">
    <text evidence="2">Belongs to the SusD family.</text>
</comment>
<keyword evidence="5" id="KW-0998">Cell outer membrane</keyword>
<evidence type="ECO:0000256" key="6">
    <source>
        <dbReference type="SAM" id="MobiDB-lite"/>
    </source>
</evidence>
<feature type="domain" description="RagB/SusD" evidence="7">
    <location>
        <begin position="270"/>
        <end position="559"/>
    </location>
</feature>